<evidence type="ECO:0000256" key="1">
    <source>
        <dbReference type="SAM" id="Phobius"/>
    </source>
</evidence>
<dbReference type="AlphaFoldDB" id="A0A4V3RLC9"/>
<accession>A0A4V3RLC9</accession>
<dbReference type="PANTHER" id="PTHR34821">
    <property type="entry name" value="INNER MEMBRANE PROTEIN YDCZ"/>
    <property type="match status" value="1"/>
</dbReference>
<feature type="transmembrane region" description="Helical" evidence="1">
    <location>
        <begin position="34"/>
        <end position="51"/>
    </location>
</feature>
<dbReference type="Pfam" id="PF04657">
    <property type="entry name" value="DMT_YdcZ"/>
    <property type="match status" value="1"/>
</dbReference>
<proteinExistence type="predicted"/>
<dbReference type="OrthoDB" id="7864805at2"/>
<dbReference type="PANTHER" id="PTHR34821:SF2">
    <property type="entry name" value="INNER MEMBRANE PROTEIN YDCZ"/>
    <property type="match status" value="1"/>
</dbReference>
<keyword evidence="1" id="KW-0472">Membrane</keyword>
<name>A0A4V3RLC9_9CLOT</name>
<dbReference type="EMBL" id="SRYR01000001">
    <property type="protein sequence ID" value="TGY43260.1"/>
    <property type="molecule type" value="Genomic_DNA"/>
</dbReference>
<comment type="caution">
    <text evidence="2">The sequence shown here is derived from an EMBL/GenBank/DDBJ whole genome shotgun (WGS) entry which is preliminary data.</text>
</comment>
<dbReference type="Proteomes" id="UP000306888">
    <property type="component" value="Unassembled WGS sequence"/>
</dbReference>
<dbReference type="GO" id="GO:0005886">
    <property type="term" value="C:plasma membrane"/>
    <property type="evidence" value="ECO:0007669"/>
    <property type="project" value="TreeGrafter"/>
</dbReference>
<feature type="transmembrane region" description="Helical" evidence="1">
    <location>
        <begin position="63"/>
        <end position="86"/>
    </location>
</feature>
<keyword evidence="1" id="KW-1133">Transmembrane helix</keyword>
<evidence type="ECO:0000313" key="3">
    <source>
        <dbReference type="Proteomes" id="UP000306888"/>
    </source>
</evidence>
<evidence type="ECO:0000313" key="2">
    <source>
        <dbReference type="EMBL" id="TGY43260.1"/>
    </source>
</evidence>
<dbReference type="RefSeq" id="WP_136003350.1">
    <property type="nucleotide sequence ID" value="NZ_SRYR01000001.1"/>
</dbReference>
<reference evidence="2 3" key="1">
    <citation type="submission" date="2019-04" db="EMBL/GenBank/DDBJ databases">
        <title>Microbes associate with the intestines of laboratory mice.</title>
        <authorList>
            <person name="Navarre W."/>
            <person name="Wong E."/>
            <person name="Huang K."/>
            <person name="Tropini C."/>
            <person name="Ng K."/>
            <person name="Yu B."/>
        </authorList>
    </citation>
    <scope>NUCLEOTIDE SEQUENCE [LARGE SCALE GENOMIC DNA]</scope>
    <source>
        <strain evidence="2 3">NM50_B9-20</strain>
    </source>
</reference>
<sequence length="140" mass="15371">MYNILSLFTGFLITMMISFNSLLSSYIGNYSSTLLIHIVGLSILLLVLIIKKYKLSFSKNIPIFLYSAGIIGVFTVLFNNLSFSAIGASLTISLGLLGQTLSSLLIDSFGLMKMKKVPFQKKKIFGLSLIILGIVVMAIY</sequence>
<feature type="transmembrane region" description="Helical" evidence="1">
    <location>
        <begin position="92"/>
        <end position="112"/>
    </location>
</feature>
<feature type="transmembrane region" description="Helical" evidence="1">
    <location>
        <begin position="124"/>
        <end position="139"/>
    </location>
</feature>
<feature type="transmembrane region" description="Helical" evidence="1">
    <location>
        <begin position="7"/>
        <end position="28"/>
    </location>
</feature>
<keyword evidence="3" id="KW-1185">Reference proteome</keyword>
<gene>
    <name evidence="2" type="ORF">E5347_00160</name>
</gene>
<organism evidence="2 3">
    <name type="scientific">Clostridium sartagoforme</name>
    <dbReference type="NCBI Taxonomy" id="84031"/>
    <lineage>
        <taxon>Bacteria</taxon>
        <taxon>Bacillati</taxon>
        <taxon>Bacillota</taxon>
        <taxon>Clostridia</taxon>
        <taxon>Eubacteriales</taxon>
        <taxon>Clostridiaceae</taxon>
        <taxon>Clostridium</taxon>
    </lineage>
</organism>
<protein>
    <submittedName>
        <fullName evidence="2">DMT family transporter</fullName>
    </submittedName>
</protein>
<dbReference type="InterPro" id="IPR006750">
    <property type="entry name" value="YdcZ"/>
</dbReference>
<keyword evidence="1" id="KW-0812">Transmembrane</keyword>